<organism evidence="2 3">
    <name type="scientific">Caminibacter pacificus</name>
    <dbReference type="NCBI Taxonomy" id="1424653"/>
    <lineage>
        <taxon>Bacteria</taxon>
        <taxon>Pseudomonadati</taxon>
        <taxon>Campylobacterota</taxon>
        <taxon>Epsilonproteobacteria</taxon>
        <taxon>Nautiliales</taxon>
        <taxon>Nautiliaceae</taxon>
        <taxon>Caminibacter</taxon>
    </lineage>
</organism>
<reference evidence="2 3" key="2">
    <citation type="submission" date="2018-11" db="EMBL/GenBank/DDBJ databases">
        <title>Genomic Encyclopedia of Type Strains, Phase IV (KMG-IV): sequencing the most valuable type-strain genomes for metagenomic binning, comparative biology and taxonomic classification.</title>
        <authorList>
            <person name="Goeker M."/>
        </authorList>
    </citation>
    <scope>NUCLEOTIDE SEQUENCE [LARGE SCALE GENOMIC DNA]</scope>
    <source>
        <strain evidence="2 3">DSM 27783</strain>
    </source>
</reference>
<evidence type="ECO:0000313" key="1">
    <source>
        <dbReference type="EMBL" id="QCI27803.1"/>
    </source>
</evidence>
<evidence type="ECO:0000313" key="3">
    <source>
        <dbReference type="Proteomes" id="UP000272781"/>
    </source>
</evidence>
<dbReference type="EMBL" id="CP027432">
    <property type="protein sequence ID" value="QCI27803.1"/>
    <property type="molecule type" value="Genomic_DNA"/>
</dbReference>
<reference evidence="1" key="3">
    <citation type="submission" date="2019-06" db="EMBL/GenBank/DDBJ databases">
        <title>A comparative analysis of the Nautiliaceae.</title>
        <authorList>
            <person name="Grosche A."/>
            <person name="Smedile F."/>
            <person name="Vetriani C."/>
        </authorList>
    </citation>
    <scope>NUCLEOTIDE SEQUENCE</scope>
    <source>
        <strain evidence="1">TB6</strain>
    </source>
</reference>
<evidence type="ECO:0000313" key="2">
    <source>
        <dbReference type="EMBL" id="ROR40022.1"/>
    </source>
</evidence>
<dbReference type="InterPro" id="IPR003772">
    <property type="entry name" value="YceD"/>
</dbReference>
<dbReference type="AlphaFoldDB" id="A0AAJ4UY22"/>
<name>A0AAJ4UY22_9BACT</name>
<dbReference type="Proteomes" id="UP000272781">
    <property type="component" value="Unassembled WGS sequence"/>
</dbReference>
<sequence length="109" mass="12745">MKVEKTFEGLTLSGESVKDRDGNFTITGKLSGEVEVECVKCLKPFKRKIDEEVKFKVVKPPYEGFDSEYDIIEQERYDIEEILKSEVESIKNDYNICPDCEEEEFNKEF</sequence>
<dbReference type="Pfam" id="PF02620">
    <property type="entry name" value="YceD"/>
    <property type="match status" value="1"/>
</dbReference>
<gene>
    <name evidence="1" type="ORF">C6V80_02130</name>
    <name evidence="2" type="ORF">EDC58_1002</name>
</gene>
<keyword evidence="4" id="KW-1185">Reference proteome</keyword>
<accession>A0AAJ4UY22</accession>
<dbReference type="EMBL" id="RJVK01000002">
    <property type="protein sequence ID" value="ROR40022.1"/>
    <property type="molecule type" value="Genomic_DNA"/>
</dbReference>
<dbReference type="Proteomes" id="UP000298805">
    <property type="component" value="Chromosome"/>
</dbReference>
<dbReference type="RefSeq" id="WP_123352406.1">
    <property type="nucleotide sequence ID" value="NZ_CP027432.2"/>
</dbReference>
<proteinExistence type="predicted"/>
<reference evidence="4" key="1">
    <citation type="submission" date="2018-03" db="EMBL/GenBank/DDBJ databases">
        <title>A comparative analysis of the Nautiliaceae.</title>
        <authorList>
            <person name="Grosche A."/>
            <person name="Smedile F."/>
            <person name="Vetriani C."/>
        </authorList>
    </citation>
    <scope>NUCLEOTIDE SEQUENCE [LARGE SCALE GENOMIC DNA]</scope>
    <source>
        <strain evidence="4">TB6</strain>
    </source>
</reference>
<evidence type="ECO:0000313" key="4">
    <source>
        <dbReference type="Proteomes" id="UP000298805"/>
    </source>
</evidence>
<protein>
    <submittedName>
        <fullName evidence="2">Uncharacterized protein DUF177 involved in 23S rRNA accumulation</fullName>
    </submittedName>
</protein>